<evidence type="ECO:0000256" key="1">
    <source>
        <dbReference type="SAM" id="SignalP"/>
    </source>
</evidence>
<dbReference type="RefSeq" id="WP_093144897.1">
    <property type="nucleotide sequence ID" value="NZ_BMWO01000007.1"/>
</dbReference>
<dbReference type="PROSITE" id="PS51257">
    <property type="entry name" value="PROKAR_LIPOPROTEIN"/>
    <property type="match status" value="1"/>
</dbReference>
<gene>
    <name evidence="2" type="ORF">SAMN05421855_1052</name>
</gene>
<dbReference type="OrthoDB" id="9765957at2"/>
<evidence type="ECO:0000313" key="3">
    <source>
        <dbReference type="Proteomes" id="UP000199321"/>
    </source>
</evidence>
<keyword evidence="3" id="KW-1185">Reference proteome</keyword>
<dbReference type="STRING" id="227084.SAMN05421855_1052"/>
<dbReference type="EMBL" id="FNBA01000005">
    <property type="protein sequence ID" value="SDF05477.1"/>
    <property type="molecule type" value="Genomic_DNA"/>
</dbReference>
<name>A0A1G7HY55_9FLAO</name>
<organism evidence="2 3">
    <name type="scientific">Ulvibacter litoralis</name>
    <dbReference type="NCBI Taxonomy" id="227084"/>
    <lineage>
        <taxon>Bacteria</taxon>
        <taxon>Pseudomonadati</taxon>
        <taxon>Bacteroidota</taxon>
        <taxon>Flavobacteriia</taxon>
        <taxon>Flavobacteriales</taxon>
        <taxon>Flavobacteriaceae</taxon>
        <taxon>Ulvibacter</taxon>
    </lineage>
</organism>
<keyword evidence="1" id="KW-0732">Signal</keyword>
<reference evidence="2 3" key="1">
    <citation type="submission" date="2016-10" db="EMBL/GenBank/DDBJ databases">
        <authorList>
            <person name="de Groot N.N."/>
        </authorList>
    </citation>
    <scope>NUCLEOTIDE SEQUENCE [LARGE SCALE GENOMIC DNA]</scope>
    <source>
        <strain evidence="2 3">DSM 16195</strain>
    </source>
</reference>
<proteinExistence type="predicted"/>
<sequence>MKLKITTSIAILISCICLAQNGINYKAVIKDGNGNIVANTLIAVQFTITEGTPEGTIVYQEDHSPNTDANGLITINIGEGNPSLNLFSDIDWGGNSHFLNVQINTGFGLTDMGTTEFKTVPYALSAPSTSKWESTSNGIYRLEDNVGIGTVPDNSRKLFVSNNDEQYSLFTENSYAGNNSKYGMYNLLSSEGTGTKYGLYNSQISSSTTTSTYGVYNIMTTAGASASMFGIYSFVSNAGTGSHYAIYGYASGPGNYGVYGYNSSSSQGWAGYFNGRGQVTDRLMVGSDHKGRQGVNLNQRELFVRNADTTVIRAKYSGIGSGGEMEFYMNTGFKTLEIQASETINTGSQIQMYKADGSLGISLDADFLGLGRVITQEIEVTGADLAEFFKVNTASMSNAIRPGVLLSIDEDNPGDVVMTSEAYDTKIAGIISGANGVRPGLLMGGDIERQEDALPAATGEFPIALAGKAYVYANTENGPIKIGDMLTSSSSPGYAMKVNDYEKARGAIIGKAMTALDSGDGFVLVLISLN</sequence>
<dbReference type="AlphaFoldDB" id="A0A1G7HY55"/>
<protein>
    <submittedName>
        <fullName evidence="2">Uncharacterized protein</fullName>
    </submittedName>
</protein>
<accession>A0A1G7HY55</accession>
<dbReference type="Proteomes" id="UP000199321">
    <property type="component" value="Unassembled WGS sequence"/>
</dbReference>
<feature type="signal peptide" evidence="1">
    <location>
        <begin position="1"/>
        <end position="19"/>
    </location>
</feature>
<feature type="chain" id="PRO_5011437893" evidence="1">
    <location>
        <begin position="20"/>
        <end position="530"/>
    </location>
</feature>
<evidence type="ECO:0000313" key="2">
    <source>
        <dbReference type="EMBL" id="SDF05477.1"/>
    </source>
</evidence>